<dbReference type="KEGG" id="pco:PHACADRAFT_261815"/>
<name>K5VYA3_PHACS</name>
<evidence type="ECO:0000313" key="2">
    <source>
        <dbReference type="Proteomes" id="UP000008370"/>
    </source>
</evidence>
<dbReference type="Proteomes" id="UP000008370">
    <property type="component" value="Unassembled WGS sequence"/>
</dbReference>
<proteinExistence type="predicted"/>
<keyword evidence="2" id="KW-1185">Reference proteome</keyword>
<organism evidence="1 2">
    <name type="scientific">Phanerochaete carnosa (strain HHB-10118-sp)</name>
    <name type="common">White-rot fungus</name>
    <name type="synonym">Peniophora carnosa</name>
    <dbReference type="NCBI Taxonomy" id="650164"/>
    <lineage>
        <taxon>Eukaryota</taxon>
        <taxon>Fungi</taxon>
        <taxon>Dikarya</taxon>
        <taxon>Basidiomycota</taxon>
        <taxon>Agaricomycotina</taxon>
        <taxon>Agaricomycetes</taxon>
        <taxon>Polyporales</taxon>
        <taxon>Phanerochaetaceae</taxon>
        <taxon>Phanerochaete</taxon>
    </lineage>
</organism>
<dbReference type="GeneID" id="18918095"/>
<evidence type="ECO:0000313" key="1">
    <source>
        <dbReference type="EMBL" id="EKM51584.1"/>
    </source>
</evidence>
<protein>
    <submittedName>
        <fullName evidence="1">Uncharacterized protein</fullName>
    </submittedName>
</protein>
<dbReference type="HOGENOM" id="CLU_041942_2_0_1"/>
<dbReference type="RefSeq" id="XP_007399395.1">
    <property type="nucleotide sequence ID" value="XM_007399333.1"/>
</dbReference>
<gene>
    <name evidence="1" type="ORF">PHACADRAFT_261815</name>
</gene>
<dbReference type="EMBL" id="JH930476">
    <property type="protein sequence ID" value="EKM51584.1"/>
    <property type="molecule type" value="Genomic_DNA"/>
</dbReference>
<accession>K5VYA3</accession>
<reference evidence="1 2" key="1">
    <citation type="journal article" date="2012" name="BMC Genomics">
        <title>Comparative genomics of the white-rot fungi, Phanerochaete carnosa and P. chrysosporium, to elucidate the genetic basis of the distinct wood types they colonize.</title>
        <authorList>
            <person name="Suzuki H."/>
            <person name="MacDonald J."/>
            <person name="Syed K."/>
            <person name="Salamov A."/>
            <person name="Hori C."/>
            <person name="Aerts A."/>
            <person name="Henrissat B."/>
            <person name="Wiebenga A."/>
            <person name="vanKuyk P.A."/>
            <person name="Barry K."/>
            <person name="Lindquist E."/>
            <person name="LaButti K."/>
            <person name="Lapidus A."/>
            <person name="Lucas S."/>
            <person name="Coutinho P."/>
            <person name="Gong Y."/>
            <person name="Samejima M."/>
            <person name="Mahadevan R."/>
            <person name="Abou-Zaid M."/>
            <person name="de Vries R.P."/>
            <person name="Igarashi K."/>
            <person name="Yadav J.S."/>
            <person name="Grigoriev I.V."/>
            <person name="Master E.R."/>
        </authorList>
    </citation>
    <scope>NUCLEOTIDE SEQUENCE [LARGE SCALE GENOMIC DNA]</scope>
    <source>
        <strain evidence="1 2">HHB-10118-sp</strain>
    </source>
</reference>
<dbReference type="OrthoDB" id="2748701at2759"/>
<sequence>MNDGTTGCALSLVSRYIREVSYPYQWQCISLAGFKRVLQLAREMRGASGRRPIYHLFLCDRYSPPPDCFPHPDDQTAYDLDLLPALSTILEYASQTLETLVFFSDTCFYNGAIGVRHLLSFPYPHLRELTVRACCTPRQLASPRPGDVLPSYTPRLERLHLALPYHGMSSDNLQATHNLVHSISPTISHLRLTMLDKWGSRRVVEVVHAELAAVGIVPRVFDLPPPDWDSPSTAIALPVTWDRLLPDGLRFFAIQPSPTSTFYCSCCMDLRGDVDVMRILERISVVANKDRFAYMDRRPIAVRRCHTDPMEVAGYGYVEARSDWVERVGDGHGCWKQKEIINPEDEDALVDGYRRSPSSIVFIPKSPSSRISKLRNAVKRLKVW</sequence>
<dbReference type="InParanoid" id="K5VYA3"/>
<dbReference type="AlphaFoldDB" id="K5VYA3"/>